<keyword evidence="2 7" id="KW-0812">Transmembrane</keyword>
<feature type="compositionally biased region" description="Polar residues" evidence="6">
    <location>
        <begin position="303"/>
        <end position="317"/>
    </location>
</feature>
<accession>A0AAN6SAE1</accession>
<dbReference type="AlphaFoldDB" id="A0AAN6SAE1"/>
<keyword evidence="10" id="KW-1185">Reference proteome</keyword>
<dbReference type="Pfam" id="PF20684">
    <property type="entry name" value="Fung_rhodopsin"/>
    <property type="match status" value="1"/>
</dbReference>
<dbReference type="InterPro" id="IPR049326">
    <property type="entry name" value="Rhodopsin_dom_fungi"/>
</dbReference>
<evidence type="ECO:0000256" key="1">
    <source>
        <dbReference type="ARBA" id="ARBA00004141"/>
    </source>
</evidence>
<dbReference type="GO" id="GO:0016020">
    <property type="term" value="C:membrane"/>
    <property type="evidence" value="ECO:0007669"/>
    <property type="project" value="UniProtKB-SubCell"/>
</dbReference>
<feature type="region of interest" description="Disordered" evidence="6">
    <location>
        <begin position="303"/>
        <end position="330"/>
    </location>
</feature>
<evidence type="ECO:0000256" key="2">
    <source>
        <dbReference type="ARBA" id="ARBA00022692"/>
    </source>
</evidence>
<evidence type="ECO:0000256" key="6">
    <source>
        <dbReference type="SAM" id="MobiDB-lite"/>
    </source>
</evidence>
<comment type="caution">
    <text evidence="9">The sequence shown here is derived from an EMBL/GenBank/DDBJ whole genome shotgun (WGS) entry which is preliminary data.</text>
</comment>
<gene>
    <name evidence="9" type="ORF">QBC46DRAFT_96839</name>
</gene>
<dbReference type="PANTHER" id="PTHR33048:SF47">
    <property type="entry name" value="INTEGRAL MEMBRANE PROTEIN-RELATED"/>
    <property type="match status" value="1"/>
</dbReference>
<feature type="transmembrane region" description="Helical" evidence="7">
    <location>
        <begin position="20"/>
        <end position="41"/>
    </location>
</feature>
<feature type="transmembrane region" description="Helical" evidence="7">
    <location>
        <begin position="179"/>
        <end position="201"/>
    </location>
</feature>
<dbReference type="PANTHER" id="PTHR33048">
    <property type="entry name" value="PTH11-LIKE INTEGRAL MEMBRANE PROTEIN (AFU_ORTHOLOGUE AFUA_5G11245)"/>
    <property type="match status" value="1"/>
</dbReference>
<evidence type="ECO:0000256" key="5">
    <source>
        <dbReference type="ARBA" id="ARBA00038359"/>
    </source>
</evidence>
<feature type="transmembrane region" description="Helical" evidence="7">
    <location>
        <begin position="130"/>
        <end position="151"/>
    </location>
</feature>
<comment type="subcellular location">
    <subcellularLocation>
        <location evidence="1">Membrane</location>
        <topology evidence="1">Multi-pass membrane protein</topology>
    </subcellularLocation>
</comment>
<comment type="similarity">
    <text evidence="5">Belongs to the SAT4 family.</text>
</comment>
<feature type="transmembrane region" description="Helical" evidence="7">
    <location>
        <begin position="98"/>
        <end position="118"/>
    </location>
</feature>
<proteinExistence type="inferred from homology"/>
<evidence type="ECO:0000313" key="9">
    <source>
        <dbReference type="EMBL" id="KAK3945726.1"/>
    </source>
</evidence>
<keyword evidence="3 7" id="KW-1133">Transmembrane helix</keyword>
<protein>
    <recommendedName>
        <fullName evidence="8">Rhodopsin domain-containing protein</fullName>
    </recommendedName>
</protein>
<feature type="region of interest" description="Disordered" evidence="6">
    <location>
        <begin position="375"/>
        <end position="399"/>
    </location>
</feature>
<evidence type="ECO:0000259" key="8">
    <source>
        <dbReference type="Pfam" id="PF20684"/>
    </source>
</evidence>
<feature type="transmembrane region" description="Helical" evidence="7">
    <location>
        <begin position="53"/>
        <end position="78"/>
    </location>
</feature>
<reference evidence="10" key="1">
    <citation type="journal article" date="2023" name="Mol. Phylogenet. Evol.">
        <title>Genome-scale phylogeny and comparative genomics of the fungal order Sordariales.</title>
        <authorList>
            <person name="Hensen N."/>
            <person name="Bonometti L."/>
            <person name="Westerberg I."/>
            <person name="Brannstrom I.O."/>
            <person name="Guillou S."/>
            <person name="Cros-Aarteil S."/>
            <person name="Calhoun S."/>
            <person name="Haridas S."/>
            <person name="Kuo A."/>
            <person name="Mondo S."/>
            <person name="Pangilinan J."/>
            <person name="Riley R."/>
            <person name="LaButti K."/>
            <person name="Andreopoulos B."/>
            <person name="Lipzen A."/>
            <person name="Chen C."/>
            <person name="Yan M."/>
            <person name="Daum C."/>
            <person name="Ng V."/>
            <person name="Clum A."/>
            <person name="Steindorff A."/>
            <person name="Ohm R.A."/>
            <person name="Martin F."/>
            <person name="Silar P."/>
            <person name="Natvig D.O."/>
            <person name="Lalanne C."/>
            <person name="Gautier V."/>
            <person name="Ament-Velasquez S.L."/>
            <person name="Kruys A."/>
            <person name="Hutchinson M.I."/>
            <person name="Powell A.J."/>
            <person name="Barry K."/>
            <person name="Miller A.N."/>
            <person name="Grigoriev I.V."/>
            <person name="Debuchy R."/>
            <person name="Gladieux P."/>
            <person name="Hiltunen Thoren M."/>
            <person name="Johannesson H."/>
        </authorList>
    </citation>
    <scope>NUCLEOTIDE SEQUENCE [LARGE SCALE GENOMIC DNA]</scope>
    <source>
        <strain evidence="10">CBS 340.73</strain>
    </source>
</reference>
<organism evidence="9 10">
    <name type="scientific">Diplogelasinospora grovesii</name>
    <dbReference type="NCBI Taxonomy" id="303347"/>
    <lineage>
        <taxon>Eukaryota</taxon>
        <taxon>Fungi</taxon>
        <taxon>Dikarya</taxon>
        <taxon>Ascomycota</taxon>
        <taxon>Pezizomycotina</taxon>
        <taxon>Sordariomycetes</taxon>
        <taxon>Sordariomycetidae</taxon>
        <taxon>Sordariales</taxon>
        <taxon>Diplogelasinosporaceae</taxon>
        <taxon>Diplogelasinospora</taxon>
    </lineage>
</organism>
<name>A0AAN6SAE1_9PEZI</name>
<evidence type="ECO:0000256" key="7">
    <source>
        <dbReference type="SAM" id="Phobius"/>
    </source>
</evidence>
<dbReference type="EMBL" id="MU853754">
    <property type="protein sequence ID" value="KAK3945726.1"/>
    <property type="molecule type" value="Genomic_DNA"/>
</dbReference>
<dbReference type="InterPro" id="IPR052337">
    <property type="entry name" value="SAT4-like"/>
</dbReference>
<evidence type="ECO:0000313" key="10">
    <source>
        <dbReference type="Proteomes" id="UP001303473"/>
    </source>
</evidence>
<evidence type="ECO:0000256" key="4">
    <source>
        <dbReference type="ARBA" id="ARBA00023136"/>
    </source>
</evidence>
<dbReference type="Proteomes" id="UP001303473">
    <property type="component" value="Unassembled WGS sequence"/>
</dbReference>
<evidence type="ECO:0000256" key="3">
    <source>
        <dbReference type="ARBA" id="ARBA00022989"/>
    </source>
</evidence>
<feature type="domain" description="Rhodopsin" evidence="8">
    <location>
        <begin position="33"/>
        <end position="275"/>
    </location>
</feature>
<keyword evidence="4 7" id="KW-0472">Membrane</keyword>
<sequence length="399" mass="43909">MDFDFSKTTGWEGYKQRDLNACLIAFSTVIVGLRIYVRVFMTKGLGLDDVMTGIAYVCLVALSALEIRAVGLGSGAHMDEVPGYFIPLFFSALTTQQLMYFWCVGLTRIAIICFLFRLSKDIPAKLYISCVYAIGAVIVVQTIACFLYRLLECKNIADLWKVPGSGQCISKDSEAIMMWTHAAIGIAVDIALLVLPIWVVHSQMMSGAKMIRVILIFCIGIFACITGIVRMALMVETNFAVDTTFKIAVVGFWTDLEGHVGLWCACFPALQPLVRLASYKFGFRSNMDSSGAGKRANYAYGKSSATGQSRTGRTTHNGYFRNGSGVDQRSDINDAVETDSRRGIVTTTTDADVEMQNMGSSVEAGTIRKKTEVKIEVSDGNDGSSLEEEKRPHHRWNAM</sequence>
<feature type="transmembrane region" description="Helical" evidence="7">
    <location>
        <begin position="213"/>
        <end position="233"/>
    </location>
</feature>